<feature type="region of interest" description="Disordered" evidence="1">
    <location>
        <begin position="230"/>
        <end position="251"/>
    </location>
</feature>
<feature type="compositionally biased region" description="Low complexity" evidence="1">
    <location>
        <begin position="286"/>
        <end position="301"/>
    </location>
</feature>
<evidence type="ECO:0000256" key="1">
    <source>
        <dbReference type="SAM" id="MobiDB-lite"/>
    </source>
</evidence>
<sequence length="410" mass="43053">MNRLFFLALAATTSLSAVVAESVINFGQLPACAKASCAVLTQADANCVPPAAPVTNQGIYQSCVCESALLTGLKASGTLCQTAGCSAEDATKISQYFIALCAGPVVQQQTVTVAPTTPTTATTATTSAPKNTATAGAAGGNTLLMNRPEPSWISTHWKYVVMVVVIAVAMAVFWIGGIYVRRHFDRKREAKRANLPGGNNTNPGASGVLGASGGAPAMASLTSTVVLPAHHESQSRTGTPAPAGMPQRTRSRANTLRSLRGENDSSRTSLSQPVVWGPHQHQAAYNNNGNNSTNNINRSNTPGPSVPPSPVYRNPDAMRSEPHRFAHPRAMSPAAMNGEPTRYANTSHGPPTNAGWGSSPSVNEVERPHTRDVVNRRTLSTTPNGSNLSVHPEGQSAEIFNVSPQKMDRT</sequence>
<evidence type="ECO:0000256" key="3">
    <source>
        <dbReference type="SAM" id="SignalP"/>
    </source>
</evidence>
<dbReference type="Proteomes" id="UP000700596">
    <property type="component" value="Unassembled WGS sequence"/>
</dbReference>
<feature type="signal peptide" evidence="3">
    <location>
        <begin position="1"/>
        <end position="20"/>
    </location>
</feature>
<feature type="region of interest" description="Disordered" evidence="1">
    <location>
        <begin position="192"/>
        <end position="211"/>
    </location>
</feature>
<evidence type="ECO:0008006" key="6">
    <source>
        <dbReference type="Google" id="ProtNLM"/>
    </source>
</evidence>
<feature type="compositionally biased region" description="Polar residues" evidence="1">
    <location>
        <begin position="343"/>
        <end position="362"/>
    </location>
</feature>
<feature type="compositionally biased region" description="Basic and acidic residues" evidence="1">
    <location>
        <begin position="364"/>
        <end position="375"/>
    </location>
</feature>
<accession>A0A9P9E771</accession>
<keyword evidence="3" id="KW-0732">Signal</keyword>
<keyword evidence="2" id="KW-1133">Transmembrane helix</keyword>
<gene>
    <name evidence="4" type="ORF">B0J11DRAFT_503083</name>
</gene>
<comment type="caution">
    <text evidence="4">The sequence shown here is derived from an EMBL/GenBank/DDBJ whole genome shotgun (WGS) entry which is preliminary data.</text>
</comment>
<feature type="chain" id="PRO_5040437385" description="Integral membrane protein" evidence="3">
    <location>
        <begin position="21"/>
        <end position="410"/>
    </location>
</feature>
<feature type="compositionally biased region" description="Polar residues" evidence="1">
    <location>
        <begin position="377"/>
        <end position="389"/>
    </location>
</feature>
<dbReference type="AlphaFoldDB" id="A0A9P9E771"/>
<dbReference type="OrthoDB" id="5426355at2759"/>
<protein>
    <recommendedName>
        <fullName evidence="6">Integral membrane protein</fullName>
    </recommendedName>
</protein>
<proteinExistence type="predicted"/>
<keyword evidence="2" id="KW-0812">Transmembrane</keyword>
<evidence type="ECO:0000313" key="5">
    <source>
        <dbReference type="Proteomes" id="UP000700596"/>
    </source>
</evidence>
<feature type="region of interest" description="Disordered" evidence="1">
    <location>
        <begin position="340"/>
        <end position="410"/>
    </location>
</feature>
<evidence type="ECO:0000313" key="4">
    <source>
        <dbReference type="EMBL" id="KAH7131894.1"/>
    </source>
</evidence>
<organism evidence="4 5">
    <name type="scientific">Dendryphion nanum</name>
    <dbReference type="NCBI Taxonomy" id="256645"/>
    <lineage>
        <taxon>Eukaryota</taxon>
        <taxon>Fungi</taxon>
        <taxon>Dikarya</taxon>
        <taxon>Ascomycota</taxon>
        <taxon>Pezizomycotina</taxon>
        <taxon>Dothideomycetes</taxon>
        <taxon>Pleosporomycetidae</taxon>
        <taxon>Pleosporales</taxon>
        <taxon>Torulaceae</taxon>
        <taxon>Dendryphion</taxon>
    </lineage>
</organism>
<dbReference type="EMBL" id="JAGMWT010000003">
    <property type="protein sequence ID" value="KAH7131894.1"/>
    <property type="molecule type" value="Genomic_DNA"/>
</dbReference>
<evidence type="ECO:0000256" key="2">
    <source>
        <dbReference type="SAM" id="Phobius"/>
    </source>
</evidence>
<reference evidence="4" key="1">
    <citation type="journal article" date="2021" name="Nat. Commun.">
        <title>Genetic determinants of endophytism in the Arabidopsis root mycobiome.</title>
        <authorList>
            <person name="Mesny F."/>
            <person name="Miyauchi S."/>
            <person name="Thiergart T."/>
            <person name="Pickel B."/>
            <person name="Atanasova L."/>
            <person name="Karlsson M."/>
            <person name="Huettel B."/>
            <person name="Barry K.W."/>
            <person name="Haridas S."/>
            <person name="Chen C."/>
            <person name="Bauer D."/>
            <person name="Andreopoulos W."/>
            <person name="Pangilinan J."/>
            <person name="LaButti K."/>
            <person name="Riley R."/>
            <person name="Lipzen A."/>
            <person name="Clum A."/>
            <person name="Drula E."/>
            <person name="Henrissat B."/>
            <person name="Kohler A."/>
            <person name="Grigoriev I.V."/>
            <person name="Martin F.M."/>
            <person name="Hacquard S."/>
        </authorList>
    </citation>
    <scope>NUCLEOTIDE SEQUENCE</scope>
    <source>
        <strain evidence="4">MPI-CAGE-CH-0243</strain>
    </source>
</reference>
<keyword evidence="2" id="KW-0472">Membrane</keyword>
<feature type="transmembrane region" description="Helical" evidence="2">
    <location>
        <begin position="157"/>
        <end position="180"/>
    </location>
</feature>
<keyword evidence="5" id="KW-1185">Reference proteome</keyword>
<name>A0A9P9E771_9PLEO</name>
<feature type="region of interest" description="Disordered" evidence="1">
    <location>
        <begin position="280"/>
        <end position="319"/>
    </location>
</feature>